<protein>
    <submittedName>
        <fullName evidence="1">Uncharacterized protein</fullName>
    </submittedName>
</protein>
<comment type="caution">
    <text evidence="1">The sequence shown here is derived from an EMBL/GenBank/DDBJ whole genome shotgun (WGS) entry which is preliminary data.</text>
</comment>
<keyword evidence="2" id="KW-1185">Reference proteome</keyword>
<dbReference type="EMBL" id="JACHJS010000001">
    <property type="protein sequence ID" value="MBB4967822.1"/>
    <property type="molecule type" value="Genomic_DNA"/>
</dbReference>
<evidence type="ECO:0000313" key="2">
    <source>
        <dbReference type="Proteomes" id="UP000542674"/>
    </source>
</evidence>
<dbReference type="Proteomes" id="UP000542674">
    <property type="component" value="Unassembled WGS sequence"/>
</dbReference>
<name>A0A7W7T747_9PSEU</name>
<dbReference type="AlphaFoldDB" id="A0A7W7T747"/>
<accession>A0A7W7T747</accession>
<sequence length="115" mass="12436">MRNIPVVLAGWRLRVTEDPELKTYEKDGVQEVATDQDGTSLFVVSLFAKPLPVEGRKAGKGEEIRVTLMMDPGSIGEGDLVELIDATVSPYSFKNDKGETVSGISFRAVGLKPLG</sequence>
<dbReference type="RefSeq" id="WP_184672831.1">
    <property type="nucleotide sequence ID" value="NZ_BAABAI010000016.1"/>
</dbReference>
<proteinExistence type="predicted"/>
<reference evidence="1 2" key="1">
    <citation type="submission" date="2020-08" db="EMBL/GenBank/DDBJ databases">
        <title>Sequencing the genomes of 1000 actinobacteria strains.</title>
        <authorList>
            <person name="Klenk H.-P."/>
        </authorList>
    </citation>
    <scope>NUCLEOTIDE SEQUENCE [LARGE SCALE GENOMIC DNA]</scope>
    <source>
        <strain evidence="1 2">DSM 45084</strain>
    </source>
</reference>
<organism evidence="1 2">
    <name type="scientific">Saccharothrix violaceirubra</name>
    <dbReference type="NCBI Taxonomy" id="413306"/>
    <lineage>
        <taxon>Bacteria</taxon>
        <taxon>Bacillati</taxon>
        <taxon>Actinomycetota</taxon>
        <taxon>Actinomycetes</taxon>
        <taxon>Pseudonocardiales</taxon>
        <taxon>Pseudonocardiaceae</taxon>
        <taxon>Saccharothrix</taxon>
    </lineage>
</organism>
<gene>
    <name evidence="1" type="ORF">F4559_005181</name>
</gene>
<evidence type="ECO:0000313" key="1">
    <source>
        <dbReference type="EMBL" id="MBB4967822.1"/>
    </source>
</evidence>